<reference evidence="2 3" key="1">
    <citation type="submission" date="2019-08" db="EMBL/GenBank/DDBJ databases">
        <title>100 year-old enigma solved: identification of Planctomyces bekefii, the type genus and species of the phylum Planctomycetes.</title>
        <authorList>
            <person name="Svetlana D.N."/>
            <person name="Overmann J."/>
        </authorList>
    </citation>
    <scope>NUCLEOTIDE SEQUENCE [LARGE SCALE GENOMIC DNA]</scope>
    <source>
        <strain evidence="2">Phe10_nw2017</strain>
    </source>
</reference>
<organism evidence="2 3">
    <name type="scientific">Planctomyces bekefii</name>
    <dbReference type="NCBI Taxonomy" id="1653850"/>
    <lineage>
        <taxon>Bacteria</taxon>
        <taxon>Pseudomonadati</taxon>
        <taxon>Planctomycetota</taxon>
        <taxon>Planctomycetia</taxon>
        <taxon>Planctomycetales</taxon>
        <taxon>Planctomycetaceae</taxon>
        <taxon>Planctomyces</taxon>
    </lineage>
</organism>
<comment type="caution">
    <text evidence="2">The sequence shown here is derived from an EMBL/GenBank/DDBJ whole genome shotgun (WGS) entry which is preliminary data.</text>
</comment>
<sequence length="306" mass="34794">MGDLNSETQRFREAARAWFGGLTALAILVIALRIIGTYGFYFPPNFDRGFLQARQAYFWSSLYGMGFYLHIIGAPLALISGLPQFSRLLLRWSPQFHHCLGRIYAISVLLAAAPGGFIMGFRSFAGNPALFCFTLMSLLVSAFTLLAWRDALRRKFQSHRRWMIRSYLMMVSAVLLRLTAKEGALTMTAPGVSLPLQASHPKLYWAVGNCLTGEVNSPQNSFRNSYALAWMKNGVRQYIGAVQPTWYELNWNMADWFLKQDGRWTFGESLFLLRQWSQFVLAENVAQGQDRRGTEYTDGIFVLYGD</sequence>
<evidence type="ECO:0000313" key="3">
    <source>
        <dbReference type="Proteomes" id="UP000321083"/>
    </source>
</evidence>
<protein>
    <submittedName>
        <fullName evidence="2">Uncharacterized protein</fullName>
    </submittedName>
</protein>
<reference evidence="2 3" key="2">
    <citation type="submission" date="2019-08" db="EMBL/GenBank/DDBJ databases">
        <authorList>
            <person name="Henke P."/>
        </authorList>
    </citation>
    <scope>NUCLEOTIDE SEQUENCE [LARGE SCALE GENOMIC DNA]</scope>
    <source>
        <strain evidence="2">Phe10_nw2017</strain>
    </source>
</reference>
<dbReference type="Proteomes" id="UP000321083">
    <property type="component" value="Unassembled WGS sequence"/>
</dbReference>
<keyword evidence="1" id="KW-0472">Membrane</keyword>
<feature type="transmembrane region" description="Helical" evidence="1">
    <location>
        <begin position="128"/>
        <end position="150"/>
    </location>
</feature>
<dbReference type="EMBL" id="SRHE01000951">
    <property type="protein sequence ID" value="TWW07904.1"/>
    <property type="molecule type" value="Genomic_DNA"/>
</dbReference>
<evidence type="ECO:0000313" key="2">
    <source>
        <dbReference type="EMBL" id="TWW07904.1"/>
    </source>
</evidence>
<keyword evidence="1" id="KW-0812">Transmembrane</keyword>
<keyword evidence="3" id="KW-1185">Reference proteome</keyword>
<dbReference type="Pfam" id="PF10067">
    <property type="entry name" value="DUF2306"/>
    <property type="match status" value="1"/>
</dbReference>
<feature type="transmembrane region" description="Helical" evidence="1">
    <location>
        <begin position="17"/>
        <end position="41"/>
    </location>
</feature>
<feature type="transmembrane region" description="Helical" evidence="1">
    <location>
        <begin position="61"/>
        <end position="82"/>
    </location>
</feature>
<dbReference type="AlphaFoldDB" id="A0A5C6M3T3"/>
<gene>
    <name evidence="2" type="ORF">E3A20_29670</name>
</gene>
<feature type="transmembrane region" description="Helical" evidence="1">
    <location>
        <begin position="103"/>
        <end position="122"/>
    </location>
</feature>
<proteinExistence type="predicted"/>
<evidence type="ECO:0000256" key="1">
    <source>
        <dbReference type="SAM" id="Phobius"/>
    </source>
</evidence>
<dbReference type="InterPro" id="IPR018750">
    <property type="entry name" value="DUF2306_membrane"/>
</dbReference>
<name>A0A5C6M3T3_9PLAN</name>
<keyword evidence="1" id="KW-1133">Transmembrane helix</keyword>
<feature type="transmembrane region" description="Helical" evidence="1">
    <location>
        <begin position="162"/>
        <end position="180"/>
    </location>
</feature>
<feature type="non-terminal residue" evidence="2">
    <location>
        <position position="306"/>
    </location>
</feature>
<accession>A0A5C6M3T3</accession>